<dbReference type="AlphaFoldDB" id="C1ECB9"/>
<dbReference type="Pfam" id="PF13499">
    <property type="entry name" value="EF-hand_7"/>
    <property type="match status" value="2"/>
</dbReference>
<sequence length="164" mass="18335">MGGRLVPFERAREQRFIDGLDRYLKDQHARLKDVFDTFDRDRVGALNRSDVSTMIRALLPDATAGDVQYILTLLDIDSDGEVSFTEFLGAVLKILTDYVSSRGVSLAQAFDEFDSAHTGFLTHNGLIAMLRKLIPNLSNAELKHMAHHLRQMDADGDGRVTLAE</sequence>
<dbReference type="KEGG" id="mis:MICPUN_84979"/>
<dbReference type="EMBL" id="CP001329">
    <property type="protein sequence ID" value="ACO65875.1"/>
    <property type="molecule type" value="Genomic_DNA"/>
</dbReference>
<dbReference type="InterPro" id="IPR018247">
    <property type="entry name" value="EF_Hand_1_Ca_BS"/>
</dbReference>
<gene>
    <name evidence="4" type="ORF">MICPUN_84979</name>
</gene>
<dbReference type="PANTHER" id="PTHR23048">
    <property type="entry name" value="MYOSIN LIGHT CHAIN 1, 3"/>
    <property type="match status" value="1"/>
</dbReference>
<dbReference type="PROSITE" id="PS50222">
    <property type="entry name" value="EF_HAND_2"/>
    <property type="match status" value="3"/>
</dbReference>
<evidence type="ECO:0000256" key="2">
    <source>
        <dbReference type="ARBA" id="ARBA00022837"/>
    </source>
</evidence>
<dbReference type="eggNOG" id="KOG0027">
    <property type="taxonomic scope" value="Eukaryota"/>
</dbReference>
<dbReference type="Proteomes" id="UP000002009">
    <property type="component" value="Chromosome 9"/>
</dbReference>
<dbReference type="GeneID" id="8246164"/>
<evidence type="ECO:0000259" key="3">
    <source>
        <dbReference type="PROSITE" id="PS50222"/>
    </source>
</evidence>
<keyword evidence="5" id="KW-1185">Reference proteome</keyword>
<dbReference type="STRING" id="296587.C1ECB9"/>
<dbReference type="PANTHER" id="PTHR23048:SF0">
    <property type="entry name" value="CALMODULIN LIKE 3"/>
    <property type="match status" value="1"/>
</dbReference>
<dbReference type="GO" id="GO:0016460">
    <property type="term" value="C:myosin II complex"/>
    <property type="evidence" value="ECO:0007669"/>
    <property type="project" value="TreeGrafter"/>
</dbReference>
<evidence type="ECO:0000313" key="5">
    <source>
        <dbReference type="Proteomes" id="UP000002009"/>
    </source>
</evidence>
<dbReference type="CDD" id="cd00051">
    <property type="entry name" value="EFh"/>
    <property type="match status" value="2"/>
</dbReference>
<evidence type="ECO:0000313" key="4">
    <source>
        <dbReference type="EMBL" id="ACO65875.1"/>
    </source>
</evidence>
<name>C1ECB9_MICCC</name>
<dbReference type="InParanoid" id="C1ECB9"/>
<dbReference type="OMA" id="EYPELWR"/>
<proteinExistence type="predicted"/>
<keyword evidence="2" id="KW-0106">Calcium</keyword>
<dbReference type="InterPro" id="IPR002048">
    <property type="entry name" value="EF_hand_dom"/>
</dbReference>
<dbReference type="InterPro" id="IPR011992">
    <property type="entry name" value="EF-hand-dom_pair"/>
</dbReference>
<keyword evidence="1" id="KW-0677">Repeat</keyword>
<dbReference type="RefSeq" id="XP_002504617.1">
    <property type="nucleotide sequence ID" value="XM_002504571.1"/>
</dbReference>
<dbReference type="GO" id="GO:0005509">
    <property type="term" value="F:calcium ion binding"/>
    <property type="evidence" value="ECO:0007669"/>
    <property type="project" value="InterPro"/>
</dbReference>
<reference evidence="4 5" key="1">
    <citation type="journal article" date="2009" name="Science">
        <title>Green evolution and dynamic adaptations revealed by genomes of the marine picoeukaryotes Micromonas.</title>
        <authorList>
            <person name="Worden A.Z."/>
            <person name="Lee J.H."/>
            <person name="Mock T."/>
            <person name="Rouze P."/>
            <person name="Simmons M.P."/>
            <person name="Aerts A.L."/>
            <person name="Allen A.E."/>
            <person name="Cuvelier M.L."/>
            <person name="Derelle E."/>
            <person name="Everett M.V."/>
            <person name="Foulon E."/>
            <person name="Grimwood J."/>
            <person name="Gundlach H."/>
            <person name="Henrissat B."/>
            <person name="Napoli C."/>
            <person name="McDonald S.M."/>
            <person name="Parker M.S."/>
            <person name="Rombauts S."/>
            <person name="Salamov A."/>
            <person name="Von Dassow P."/>
            <person name="Badger J.H."/>
            <person name="Coutinho P.M."/>
            <person name="Demir E."/>
            <person name="Dubchak I."/>
            <person name="Gentemann C."/>
            <person name="Eikrem W."/>
            <person name="Gready J.E."/>
            <person name="John U."/>
            <person name="Lanier W."/>
            <person name="Lindquist E.A."/>
            <person name="Lucas S."/>
            <person name="Mayer K.F."/>
            <person name="Moreau H."/>
            <person name="Not F."/>
            <person name="Otillar R."/>
            <person name="Panaud O."/>
            <person name="Pangilinan J."/>
            <person name="Paulsen I."/>
            <person name="Piegu B."/>
            <person name="Poliakov A."/>
            <person name="Robbens S."/>
            <person name="Schmutz J."/>
            <person name="Toulza E."/>
            <person name="Wyss T."/>
            <person name="Zelensky A."/>
            <person name="Zhou K."/>
            <person name="Armbrust E.V."/>
            <person name="Bhattacharya D."/>
            <person name="Goodenough U.W."/>
            <person name="Van de Peer Y."/>
            <person name="Grigoriev I.V."/>
        </authorList>
    </citation>
    <scope>NUCLEOTIDE SEQUENCE [LARGE SCALE GENOMIC DNA]</scope>
    <source>
        <strain evidence="5">RCC299 / NOUM17</strain>
    </source>
</reference>
<feature type="domain" description="EF-hand" evidence="3">
    <location>
        <begin position="26"/>
        <end position="61"/>
    </location>
</feature>
<feature type="domain" description="EF-hand" evidence="3">
    <location>
        <begin position="140"/>
        <end position="164"/>
    </location>
</feature>
<dbReference type="PROSITE" id="PS00018">
    <property type="entry name" value="EF_HAND_1"/>
    <property type="match status" value="1"/>
</dbReference>
<feature type="non-terminal residue" evidence="4">
    <location>
        <position position="164"/>
    </location>
</feature>
<dbReference type="Gene3D" id="1.10.238.10">
    <property type="entry name" value="EF-hand"/>
    <property type="match status" value="2"/>
</dbReference>
<feature type="domain" description="EF-hand" evidence="3">
    <location>
        <begin position="62"/>
        <end position="97"/>
    </location>
</feature>
<organism evidence="4 5">
    <name type="scientific">Micromonas commoda (strain RCC299 / NOUM17 / CCMP2709)</name>
    <name type="common">Picoplanktonic green alga</name>
    <dbReference type="NCBI Taxonomy" id="296587"/>
    <lineage>
        <taxon>Eukaryota</taxon>
        <taxon>Viridiplantae</taxon>
        <taxon>Chlorophyta</taxon>
        <taxon>Mamiellophyceae</taxon>
        <taxon>Mamiellales</taxon>
        <taxon>Mamiellaceae</taxon>
        <taxon>Micromonas</taxon>
    </lineage>
</organism>
<dbReference type="FunFam" id="1.10.238.10:FF:000001">
    <property type="entry name" value="Calmodulin 1"/>
    <property type="match status" value="1"/>
</dbReference>
<dbReference type="SMART" id="SM00054">
    <property type="entry name" value="EFh"/>
    <property type="match status" value="3"/>
</dbReference>
<dbReference type="OrthoDB" id="26525at2759"/>
<accession>C1ECB9</accession>
<dbReference type="InterPro" id="IPR050230">
    <property type="entry name" value="CALM/Myosin/TropC-like"/>
</dbReference>
<protein>
    <recommendedName>
        <fullName evidence="3">EF-hand domain-containing protein</fullName>
    </recommendedName>
</protein>
<dbReference type="SUPFAM" id="SSF47473">
    <property type="entry name" value="EF-hand"/>
    <property type="match status" value="1"/>
</dbReference>
<evidence type="ECO:0000256" key="1">
    <source>
        <dbReference type="ARBA" id="ARBA00022737"/>
    </source>
</evidence>